<keyword evidence="6" id="KW-0249">Electron transport</keyword>
<dbReference type="InterPro" id="IPR012257">
    <property type="entry name" value="Glc_ox_4Fe-4S"/>
</dbReference>
<dbReference type="GO" id="GO:0019154">
    <property type="term" value="F:glycolate dehydrogenase activity"/>
    <property type="evidence" value="ECO:0007669"/>
    <property type="project" value="UniProtKB-EC"/>
</dbReference>
<comment type="catalytic activity">
    <reaction evidence="6">
        <text>glycolate + A = glyoxylate + AH2</text>
        <dbReference type="Rhea" id="RHEA:21264"/>
        <dbReference type="ChEBI" id="CHEBI:13193"/>
        <dbReference type="ChEBI" id="CHEBI:17499"/>
        <dbReference type="ChEBI" id="CHEBI:29805"/>
        <dbReference type="ChEBI" id="CHEBI:36655"/>
        <dbReference type="EC" id="1.1.99.14"/>
    </reaction>
</comment>
<dbReference type="AlphaFoldDB" id="A0A1Y0HHW6"/>
<evidence type="ECO:0000256" key="4">
    <source>
        <dbReference type="ARBA" id="ARBA00023004"/>
    </source>
</evidence>
<feature type="domain" description="4Fe-4S ferredoxin-type" evidence="7">
    <location>
        <begin position="2"/>
        <end position="31"/>
    </location>
</feature>
<organism evidence="8 9">
    <name type="scientific">Sulfurospirillum diekertiae</name>
    <dbReference type="NCBI Taxonomy" id="1854492"/>
    <lineage>
        <taxon>Bacteria</taxon>
        <taxon>Pseudomonadati</taxon>
        <taxon>Campylobacterota</taxon>
        <taxon>Epsilonproteobacteria</taxon>
        <taxon>Campylobacterales</taxon>
        <taxon>Sulfurospirillaceae</taxon>
        <taxon>Sulfurospirillum</taxon>
    </lineage>
</organism>
<keyword evidence="3" id="KW-0677">Repeat</keyword>
<dbReference type="PROSITE" id="PS00198">
    <property type="entry name" value="4FE4S_FER_1"/>
    <property type="match status" value="1"/>
</dbReference>
<dbReference type="InterPro" id="IPR017896">
    <property type="entry name" value="4Fe4S_Fe-S-bd"/>
</dbReference>
<dbReference type="EC" id="1.1.99.14" evidence="6"/>
<dbReference type="GO" id="GO:0051539">
    <property type="term" value="F:4 iron, 4 sulfur cluster binding"/>
    <property type="evidence" value="ECO:0007669"/>
    <property type="project" value="UniProtKB-UniRule"/>
</dbReference>
<dbReference type="InterPro" id="IPR004017">
    <property type="entry name" value="Cys_rich_dom"/>
</dbReference>
<comment type="catalytic activity">
    <reaction evidence="6">
        <text>(R)-lactate + A = pyruvate + AH2</text>
        <dbReference type="Rhea" id="RHEA:15089"/>
        <dbReference type="ChEBI" id="CHEBI:13193"/>
        <dbReference type="ChEBI" id="CHEBI:15361"/>
        <dbReference type="ChEBI" id="CHEBI:16004"/>
        <dbReference type="ChEBI" id="CHEBI:17499"/>
    </reaction>
</comment>
<keyword evidence="6" id="KW-0813">Transport</keyword>
<keyword evidence="9" id="KW-1185">Reference proteome</keyword>
<dbReference type="KEGG" id="suls:Sdiek1_0492"/>
<dbReference type="SUPFAM" id="SSF46548">
    <property type="entry name" value="alpha-helical ferredoxin"/>
    <property type="match status" value="1"/>
</dbReference>
<dbReference type="PROSITE" id="PS51379">
    <property type="entry name" value="4FE4S_FER_2"/>
    <property type="match status" value="1"/>
</dbReference>
<proteinExistence type="predicted"/>
<dbReference type="Pfam" id="PF02754">
    <property type="entry name" value="CCG"/>
    <property type="match status" value="2"/>
</dbReference>
<comment type="cofactor">
    <cofactor evidence="6">
        <name>[4Fe-4S] cluster</name>
        <dbReference type="ChEBI" id="CHEBI:49883"/>
    </cofactor>
    <text evidence="6">Binds 2 [4Fe-4S] clusters.</text>
</comment>
<evidence type="ECO:0000313" key="9">
    <source>
        <dbReference type="Proteomes" id="UP000196005"/>
    </source>
</evidence>
<dbReference type="RefSeq" id="WP_087437735.1">
    <property type="nucleotide sequence ID" value="NZ_CP021416.1"/>
</dbReference>
<accession>A0A1Y0HHW6</accession>
<evidence type="ECO:0000259" key="7">
    <source>
        <dbReference type="PROSITE" id="PS51379"/>
    </source>
</evidence>
<evidence type="ECO:0000256" key="1">
    <source>
        <dbReference type="ARBA" id="ARBA00022485"/>
    </source>
</evidence>
<dbReference type="InterPro" id="IPR017900">
    <property type="entry name" value="4Fe4S_Fe_S_CS"/>
</dbReference>
<evidence type="ECO:0000256" key="2">
    <source>
        <dbReference type="ARBA" id="ARBA00022723"/>
    </source>
</evidence>
<keyword evidence="2 6" id="KW-0479">Metal-binding</keyword>
<dbReference type="Proteomes" id="UP000196005">
    <property type="component" value="Chromosome"/>
</dbReference>
<dbReference type="Pfam" id="PF13183">
    <property type="entry name" value="Fer4_8"/>
    <property type="match status" value="1"/>
</dbReference>
<dbReference type="OrthoDB" id="9770306at2"/>
<evidence type="ECO:0000256" key="3">
    <source>
        <dbReference type="ARBA" id="ARBA00022737"/>
    </source>
</evidence>
<dbReference type="PIRSF" id="PIRSF000139">
    <property type="entry name" value="Glc_ox_4Fe-4S"/>
    <property type="match status" value="1"/>
</dbReference>
<sequence>MFKFDVTSDACVKCGKCIPVCTIHEVNRDEVTSPRGFLDLLGAYQRGELELDKNAKSIFESCFLCTNCVDVCPNDLPVDMLIEQARNDIRKKFGLAWYKKLAFFLLRNRNIMDVLARFGFMFQTCGFKIVEKKSSMYLRNFPIIKMDRLFPSLAKKTFLNSHPDVIHNGGKGKVGIFIGCLANYMYTDIGKSLLEILKELQIDAYLIKQQKCCGAPQYFTGDFDSVDYLAKFNVEYIEGFVNELDAIIIPEATCSAMIKADYVHFFHDQPEWQVRAKAIAPHIFMATEYLEKKTNLAEILASKSRRSETITYHDPCHARKMQGVWKEPRNLLSQNYVMKEMSDPNRCCGFGGVTMQTGNYRFAKAAGLPKAAMIKETGADYVSAECSACRMQLGDAMHGQKVDVVFKNPIELIAKALREE</sequence>
<keyword evidence="4 6" id="KW-0408">Iron</keyword>
<keyword evidence="5 6" id="KW-0411">Iron-sulfur</keyword>
<evidence type="ECO:0000256" key="5">
    <source>
        <dbReference type="ARBA" id="ARBA00023014"/>
    </source>
</evidence>
<gene>
    <name evidence="8" type="ORF">Sdiek1_0492</name>
</gene>
<comment type="function">
    <text evidence="6">Component of a complex that catalyzes the oxidation of glycolate to glyoxylate.</text>
</comment>
<protein>
    <recommendedName>
        <fullName evidence="6">Glycolate oxidase iron-sulfur subunit</fullName>
        <ecNumber evidence="6">1.1.99.14</ecNumber>
    </recommendedName>
</protein>
<evidence type="ECO:0000256" key="6">
    <source>
        <dbReference type="PIRNR" id="PIRNR000139"/>
    </source>
</evidence>
<dbReference type="GO" id="GO:0046872">
    <property type="term" value="F:metal ion binding"/>
    <property type="evidence" value="ECO:0007669"/>
    <property type="project" value="UniProtKB-UniRule"/>
</dbReference>
<dbReference type="PANTHER" id="PTHR32479:SF20">
    <property type="entry name" value="GLYCOLATE OXIDASE IRON-SULFUR SUBUNIT"/>
    <property type="match status" value="1"/>
</dbReference>
<dbReference type="Gene3D" id="1.10.1060.10">
    <property type="entry name" value="Alpha-helical ferredoxin"/>
    <property type="match status" value="1"/>
</dbReference>
<dbReference type="InterPro" id="IPR009051">
    <property type="entry name" value="Helical_ferredxn"/>
</dbReference>
<name>A0A1Y0HHW6_9BACT</name>
<evidence type="ECO:0000313" key="8">
    <source>
        <dbReference type="EMBL" id="ARU47668.1"/>
    </source>
</evidence>
<keyword evidence="1 6" id="KW-0004">4Fe-4S</keyword>
<reference evidence="9" key="1">
    <citation type="submission" date="2017-05" db="EMBL/GenBank/DDBJ databases">
        <title>Dechlorination kinetics govern the competition between two new strains of the genus Sulfurospirillum.</title>
        <authorList>
            <person name="Buttet G.F."/>
            <person name="Murray A.M."/>
            <person name="Goris T."/>
            <person name="Burion M."/>
            <person name="Lin B."/>
            <person name="Rolle M."/>
            <person name="Maillard J."/>
        </authorList>
    </citation>
    <scope>NUCLEOTIDE SEQUENCE [LARGE SCALE GENOMIC DNA]</scope>
    <source>
        <strain evidence="9">SL2-1</strain>
    </source>
</reference>
<dbReference type="PANTHER" id="PTHR32479">
    <property type="entry name" value="GLYCOLATE OXIDASE IRON-SULFUR SUBUNIT"/>
    <property type="match status" value="1"/>
</dbReference>
<dbReference type="EMBL" id="CP021416">
    <property type="protein sequence ID" value="ARU47668.1"/>
    <property type="molecule type" value="Genomic_DNA"/>
</dbReference>